<name>A0A517SWR2_9BACT</name>
<feature type="region of interest" description="Disordered" evidence="1">
    <location>
        <begin position="38"/>
        <end position="58"/>
    </location>
</feature>
<protein>
    <submittedName>
        <fullName evidence="2">Uncharacterized protein</fullName>
    </submittedName>
</protein>
<sequence>MKTYFRQPCPVCGRPLYVPIELLGRDASCSHCSGVFTANGSDGDSQSSVAPRRGKQSETMYSGRYWQMSCRRLQGAGCWHDCTRIRKSNNRKA</sequence>
<organism evidence="2 3">
    <name type="scientific">Stieleria bergensis</name>
    <dbReference type="NCBI Taxonomy" id="2528025"/>
    <lineage>
        <taxon>Bacteria</taxon>
        <taxon>Pseudomonadati</taxon>
        <taxon>Planctomycetota</taxon>
        <taxon>Planctomycetia</taxon>
        <taxon>Pirellulales</taxon>
        <taxon>Pirellulaceae</taxon>
        <taxon>Stieleria</taxon>
    </lineage>
</organism>
<gene>
    <name evidence="2" type="ORF">SV7mr_30240</name>
</gene>
<feature type="compositionally biased region" description="Polar residues" evidence="1">
    <location>
        <begin position="38"/>
        <end position="49"/>
    </location>
</feature>
<proteinExistence type="predicted"/>
<evidence type="ECO:0000313" key="2">
    <source>
        <dbReference type="EMBL" id="QDT60501.1"/>
    </source>
</evidence>
<dbReference type="Proteomes" id="UP000315003">
    <property type="component" value="Chromosome"/>
</dbReference>
<dbReference type="AlphaFoldDB" id="A0A517SWR2"/>
<evidence type="ECO:0000313" key="3">
    <source>
        <dbReference type="Proteomes" id="UP000315003"/>
    </source>
</evidence>
<keyword evidence="3" id="KW-1185">Reference proteome</keyword>
<evidence type="ECO:0000256" key="1">
    <source>
        <dbReference type="SAM" id="MobiDB-lite"/>
    </source>
</evidence>
<dbReference type="EMBL" id="CP036272">
    <property type="protein sequence ID" value="QDT60501.1"/>
    <property type="molecule type" value="Genomic_DNA"/>
</dbReference>
<accession>A0A517SWR2</accession>
<reference evidence="2 3" key="1">
    <citation type="submission" date="2019-02" db="EMBL/GenBank/DDBJ databases">
        <title>Deep-cultivation of Planctomycetes and their phenomic and genomic characterization uncovers novel biology.</title>
        <authorList>
            <person name="Wiegand S."/>
            <person name="Jogler M."/>
            <person name="Boedeker C."/>
            <person name="Pinto D."/>
            <person name="Vollmers J."/>
            <person name="Rivas-Marin E."/>
            <person name="Kohn T."/>
            <person name="Peeters S.H."/>
            <person name="Heuer A."/>
            <person name="Rast P."/>
            <person name="Oberbeckmann S."/>
            <person name="Bunk B."/>
            <person name="Jeske O."/>
            <person name="Meyerdierks A."/>
            <person name="Storesund J.E."/>
            <person name="Kallscheuer N."/>
            <person name="Luecker S."/>
            <person name="Lage O.M."/>
            <person name="Pohl T."/>
            <person name="Merkel B.J."/>
            <person name="Hornburger P."/>
            <person name="Mueller R.-W."/>
            <person name="Bruemmer F."/>
            <person name="Labrenz M."/>
            <person name="Spormann A.M."/>
            <person name="Op den Camp H."/>
            <person name="Overmann J."/>
            <person name="Amann R."/>
            <person name="Jetten M.S.M."/>
            <person name="Mascher T."/>
            <person name="Medema M.H."/>
            <person name="Devos D.P."/>
            <person name="Kaster A.-K."/>
            <person name="Ovreas L."/>
            <person name="Rohde M."/>
            <person name="Galperin M.Y."/>
            <person name="Jogler C."/>
        </authorList>
    </citation>
    <scope>NUCLEOTIDE SEQUENCE [LARGE SCALE GENOMIC DNA]</scope>
    <source>
        <strain evidence="2 3">SV_7m_r</strain>
    </source>
</reference>